<keyword evidence="11" id="KW-1185">Reference proteome</keyword>
<evidence type="ECO:0000256" key="8">
    <source>
        <dbReference type="ARBA" id="ARBA00049244"/>
    </source>
</evidence>
<organism evidence="10 11">
    <name type="scientific">Argiope bruennichi</name>
    <name type="common">Wasp spider</name>
    <name type="synonym">Aranea bruennichi</name>
    <dbReference type="NCBI Taxonomy" id="94029"/>
    <lineage>
        <taxon>Eukaryota</taxon>
        <taxon>Metazoa</taxon>
        <taxon>Ecdysozoa</taxon>
        <taxon>Arthropoda</taxon>
        <taxon>Chelicerata</taxon>
        <taxon>Arachnida</taxon>
        <taxon>Araneae</taxon>
        <taxon>Araneomorphae</taxon>
        <taxon>Entelegynae</taxon>
        <taxon>Araneoidea</taxon>
        <taxon>Araneidae</taxon>
        <taxon>Argiope</taxon>
    </lineage>
</organism>
<feature type="domain" description="DNA-directed DNA polymerase family B mitochondria/virus" evidence="9">
    <location>
        <begin position="265"/>
        <end position="339"/>
    </location>
</feature>
<evidence type="ECO:0000256" key="2">
    <source>
        <dbReference type="ARBA" id="ARBA00012417"/>
    </source>
</evidence>
<comment type="catalytic activity">
    <reaction evidence="8">
        <text>DNA(n) + a 2'-deoxyribonucleoside 5'-triphosphate = DNA(n+1) + diphosphate</text>
        <dbReference type="Rhea" id="RHEA:22508"/>
        <dbReference type="Rhea" id="RHEA-COMP:17339"/>
        <dbReference type="Rhea" id="RHEA-COMP:17340"/>
        <dbReference type="ChEBI" id="CHEBI:33019"/>
        <dbReference type="ChEBI" id="CHEBI:61560"/>
        <dbReference type="ChEBI" id="CHEBI:173112"/>
        <dbReference type="EC" id="2.7.7.7"/>
    </reaction>
</comment>
<dbReference type="EMBL" id="JABXBU010000012">
    <property type="protein sequence ID" value="KAF8789540.1"/>
    <property type="molecule type" value="Genomic_DNA"/>
</dbReference>
<dbReference type="EC" id="2.7.7.7" evidence="2"/>
<dbReference type="AlphaFoldDB" id="A0A8T0FJJ0"/>
<dbReference type="GO" id="GO:0003677">
    <property type="term" value="F:DNA binding"/>
    <property type="evidence" value="ECO:0007669"/>
    <property type="project" value="UniProtKB-KW"/>
</dbReference>
<comment type="caution">
    <text evidence="10">The sequence shown here is derived from an EMBL/GenBank/DDBJ whole genome shotgun (WGS) entry which is preliminary data.</text>
</comment>
<evidence type="ECO:0000256" key="3">
    <source>
        <dbReference type="ARBA" id="ARBA00022679"/>
    </source>
</evidence>
<keyword evidence="4" id="KW-0548">Nucleotidyltransferase</keyword>
<dbReference type="Pfam" id="PF03175">
    <property type="entry name" value="DNA_pol_B_2"/>
    <property type="match status" value="1"/>
</dbReference>
<name>A0A8T0FJJ0_ARGBR</name>
<dbReference type="Proteomes" id="UP000807504">
    <property type="component" value="Unassembled WGS sequence"/>
</dbReference>
<evidence type="ECO:0000256" key="7">
    <source>
        <dbReference type="ARBA" id="ARBA00023125"/>
    </source>
</evidence>
<evidence type="ECO:0000259" key="9">
    <source>
        <dbReference type="Pfam" id="PF03175"/>
    </source>
</evidence>
<proteinExistence type="inferred from homology"/>
<evidence type="ECO:0000256" key="5">
    <source>
        <dbReference type="ARBA" id="ARBA00022705"/>
    </source>
</evidence>
<keyword evidence="6" id="KW-0239">DNA-directed DNA polymerase</keyword>
<dbReference type="SUPFAM" id="SSF53098">
    <property type="entry name" value="Ribonuclease H-like"/>
    <property type="match status" value="1"/>
</dbReference>
<dbReference type="GO" id="GO:0006260">
    <property type="term" value="P:DNA replication"/>
    <property type="evidence" value="ECO:0007669"/>
    <property type="project" value="UniProtKB-KW"/>
</dbReference>
<keyword evidence="7" id="KW-0238">DNA-binding</keyword>
<sequence>MSFHDSDNELLDEYTQEFFEASEFFENLPLQFGSGIVSDRTVEVSEEIEEKDLDEAIFIQGKIQTTQQAPSMRANCFPGWSYPSKTFIQCHSICLGKNQQPINAMRDHKLHPPLENRARELYRSAGVPLGTCAFKEVALFENHLDVQVVVISSKNLNQVAYKERYRSTRINLSLHDGHTDYYCEKYDGAFQSIENHRCPNACHIFLKCSCILTEPKRRLDCNSLCQSEQCFTAHKALVGNKMLSICERMYQCRLCCAIRRRDGSFSIFHGQFITGWLLQQGIDPDVIPNGSKLMSIKHSSLDITIIDSMSFLPMALSKLTSCFALNTLKKGYFPHLFKLRENPNYAGLDLGFLWRKSQS</sequence>
<evidence type="ECO:0000313" key="10">
    <source>
        <dbReference type="EMBL" id="KAF8789540.1"/>
    </source>
</evidence>
<evidence type="ECO:0000256" key="1">
    <source>
        <dbReference type="ARBA" id="ARBA00005755"/>
    </source>
</evidence>
<dbReference type="GO" id="GO:0003887">
    <property type="term" value="F:DNA-directed DNA polymerase activity"/>
    <property type="evidence" value="ECO:0007669"/>
    <property type="project" value="UniProtKB-KW"/>
</dbReference>
<accession>A0A8T0FJJ0</accession>
<evidence type="ECO:0000256" key="4">
    <source>
        <dbReference type="ARBA" id="ARBA00022695"/>
    </source>
</evidence>
<dbReference type="GO" id="GO:0000166">
    <property type="term" value="F:nucleotide binding"/>
    <property type="evidence" value="ECO:0007669"/>
    <property type="project" value="InterPro"/>
</dbReference>
<dbReference type="InterPro" id="IPR012337">
    <property type="entry name" value="RNaseH-like_sf"/>
</dbReference>
<comment type="similarity">
    <text evidence="1">Belongs to the DNA polymerase type-B family.</text>
</comment>
<keyword evidence="3" id="KW-0808">Transferase</keyword>
<reference evidence="10" key="1">
    <citation type="journal article" date="2020" name="bioRxiv">
        <title>Chromosome-level reference genome of the European wasp spider Argiope bruennichi: a resource for studies on range expansion and evolutionary adaptation.</title>
        <authorList>
            <person name="Sheffer M.M."/>
            <person name="Hoppe A."/>
            <person name="Krehenwinkel H."/>
            <person name="Uhl G."/>
            <person name="Kuss A.W."/>
            <person name="Jensen L."/>
            <person name="Jensen C."/>
            <person name="Gillespie R.G."/>
            <person name="Hoff K.J."/>
            <person name="Prost S."/>
        </authorList>
    </citation>
    <scope>NUCLEOTIDE SEQUENCE</scope>
</reference>
<dbReference type="Gene3D" id="3.30.420.10">
    <property type="entry name" value="Ribonuclease H-like superfamily/Ribonuclease H"/>
    <property type="match status" value="1"/>
</dbReference>
<protein>
    <recommendedName>
        <fullName evidence="2">DNA-directed DNA polymerase</fullName>
        <ecNumber evidence="2">2.7.7.7</ecNumber>
    </recommendedName>
</protein>
<reference evidence="10" key="2">
    <citation type="submission" date="2020-06" db="EMBL/GenBank/DDBJ databases">
        <authorList>
            <person name="Sheffer M."/>
        </authorList>
    </citation>
    <scope>NUCLEOTIDE SEQUENCE</scope>
</reference>
<evidence type="ECO:0000313" key="11">
    <source>
        <dbReference type="Proteomes" id="UP000807504"/>
    </source>
</evidence>
<dbReference type="InterPro" id="IPR004868">
    <property type="entry name" value="DNA-dir_DNA_pol_B_mt/vir"/>
</dbReference>
<keyword evidence="5" id="KW-0235">DNA replication</keyword>
<evidence type="ECO:0000256" key="6">
    <source>
        <dbReference type="ARBA" id="ARBA00022932"/>
    </source>
</evidence>
<dbReference type="InterPro" id="IPR036397">
    <property type="entry name" value="RNaseH_sf"/>
</dbReference>
<gene>
    <name evidence="10" type="ORF">HNY73_007471</name>
</gene>